<evidence type="ECO:0000256" key="1">
    <source>
        <dbReference type="SAM" id="MobiDB-lite"/>
    </source>
</evidence>
<proteinExistence type="predicted"/>
<organism evidence="2">
    <name type="scientific">Oryza meridionalis</name>
    <dbReference type="NCBI Taxonomy" id="40149"/>
    <lineage>
        <taxon>Eukaryota</taxon>
        <taxon>Viridiplantae</taxon>
        <taxon>Streptophyta</taxon>
        <taxon>Embryophyta</taxon>
        <taxon>Tracheophyta</taxon>
        <taxon>Spermatophyta</taxon>
        <taxon>Magnoliopsida</taxon>
        <taxon>Liliopsida</taxon>
        <taxon>Poales</taxon>
        <taxon>Poaceae</taxon>
        <taxon>BOP clade</taxon>
        <taxon>Oryzoideae</taxon>
        <taxon>Oryzeae</taxon>
        <taxon>Oryzinae</taxon>
        <taxon>Oryza</taxon>
    </lineage>
</organism>
<evidence type="ECO:0000313" key="2">
    <source>
        <dbReference type="EnsemblPlants" id="OMERI11G01780.1"/>
    </source>
</evidence>
<dbReference type="EnsemblPlants" id="OMERI11G01780.1">
    <property type="protein sequence ID" value="OMERI11G01780.1"/>
    <property type="gene ID" value="OMERI11G01780"/>
</dbReference>
<reference evidence="2" key="2">
    <citation type="submission" date="2018-05" db="EMBL/GenBank/DDBJ databases">
        <title>OmerRS3 (Oryza meridionalis Reference Sequence Version 3).</title>
        <authorList>
            <person name="Zhang J."/>
            <person name="Kudrna D."/>
            <person name="Lee S."/>
            <person name="Talag J."/>
            <person name="Welchert J."/>
            <person name="Wing R.A."/>
        </authorList>
    </citation>
    <scope>NUCLEOTIDE SEQUENCE [LARGE SCALE GENOMIC DNA]</scope>
    <source>
        <strain evidence="2">cv. OR44</strain>
    </source>
</reference>
<dbReference type="Gramene" id="OMERI11G01780.1">
    <property type="protein sequence ID" value="OMERI11G01780.1"/>
    <property type="gene ID" value="OMERI11G01780"/>
</dbReference>
<name>A0A0E0F210_9ORYZ</name>
<keyword evidence="3" id="KW-1185">Reference proteome</keyword>
<sequence length="74" mass="7679">MEVVASSPSPASLLLPALAAAVSPSPVSPPTADALLLSCLTPRPPPHSSLGLPRIPDEKSEREEEGREEGKKRG</sequence>
<dbReference type="HOGENOM" id="CLU_2691900_0_0_1"/>
<evidence type="ECO:0000313" key="3">
    <source>
        <dbReference type="Proteomes" id="UP000008021"/>
    </source>
</evidence>
<reference evidence="2" key="1">
    <citation type="submission" date="2015-04" db="UniProtKB">
        <authorList>
            <consortium name="EnsemblPlants"/>
        </authorList>
    </citation>
    <scope>IDENTIFICATION</scope>
</reference>
<accession>A0A0E0F210</accession>
<feature type="compositionally biased region" description="Basic and acidic residues" evidence="1">
    <location>
        <begin position="55"/>
        <end position="74"/>
    </location>
</feature>
<dbReference type="Proteomes" id="UP000008021">
    <property type="component" value="Chromosome 11"/>
</dbReference>
<dbReference type="AlphaFoldDB" id="A0A0E0F210"/>
<protein>
    <submittedName>
        <fullName evidence="2">Uncharacterized protein</fullName>
    </submittedName>
</protein>
<feature type="region of interest" description="Disordered" evidence="1">
    <location>
        <begin position="38"/>
        <end position="74"/>
    </location>
</feature>